<keyword evidence="3 8" id="KW-0378">Hydrolase</keyword>
<evidence type="ECO:0000256" key="6">
    <source>
        <dbReference type="ARBA" id="ARBA00038445"/>
    </source>
</evidence>
<accession>A9UV68</accession>
<dbReference type="eggNOG" id="KOG0171">
    <property type="taxonomic scope" value="Eukaryota"/>
</dbReference>
<evidence type="ECO:0000256" key="5">
    <source>
        <dbReference type="ARBA" id="ARBA00023136"/>
    </source>
</evidence>
<dbReference type="GO" id="GO:0004252">
    <property type="term" value="F:serine-type endopeptidase activity"/>
    <property type="evidence" value="ECO:0007669"/>
    <property type="project" value="InterPro"/>
</dbReference>
<evidence type="ECO:0000256" key="1">
    <source>
        <dbReference type="ARBA" id="ARBA00004273"/>
    </source>
</evidence>
<dbReference type="RefSeq" id="XP_001744139.1">
    <property type="nucleotide sequence ID" value="XM_001744087.1"/>
</dbReference>
<dbReference type="CDD" id="cd06530">
    <property type="entry name" value="S26_SPase_I"/>
    <property type="match status" value="1"/>
</dbReference>
<dbReference type="Proteomes" id="UP000001357">
    <property type="component" value="Unassembled WGS sequence"/>
</dbReference>
<dbReference type="EC" id="3.4.21.-" evidence="8"/>
<dbReference type="GeneID" id="5889325"/>
<proteinExistence type="inferred from homology"/>
<evidence type="ECO:0000256" key="4">
    <source>
        <dbReference type="ARBA" id="ARBA00023128"/>
    </source>
</evidence>
<evidence type="ECO:0000256" key="2">
    <source>
        <dbReference type="ARBA" id="ARBA00022792"/>
    </source>
</evidence>
<comment type="subcellular location">
    <subcellularLocation>
        <location evidence="1 8">Mitochondrion inner membrane</location>
    </subcellularLocation>
</comment>
<sequence length="110" mass="12275">GPSMLPTLSVHGDVVVTEKLSVRFNKLQKGDVVVATAPRDASKYVCKRIIGMPGDRVCVNPTERMRRFRTVPRNHVWLQGDNLANSTDSRSYGPVCMGLIQSRVVLKLWP</sequence>
<protein>
    <recommendedName>
        <fullName evidence="8">Mitochondrial inner membrane protease subunit</fullName>
        <ecNumber evidence="8">3.4.21.-</ecNumber>
    </recommendedName>
</protein>
<dbReference type="InterPro" id="IPR036286">
    <property type="entry name" value="LexA/Signal_pep-like_sf"/>
</dbReference>
<keyword evidence="4 8" id="KW-0496">Mitochondrion</keyword>
<dbReference type="GO" id="GO:0042720">
    <property type="term" value="C:mitochondrial inner membrane peptidase complex"/>
    <property type="evidence" value="ECO:0000318"/>
    <property type="project" value="GO_Central"/>
</dbReference>
<dbReference type="InterPro" id="IPR052064">
    <property type="entry name" value="Mito_IMP1_subunit"/>
</dbReference>
<feature type="domain" description="Peptidase S26" evidence="9">
    <location>
        <begin position="65"/>
        <end position="109"/>
    </location>
</feature>
<dbReference type="STRING" id="81824.A9UV68"/>
<evidence type="ECO:0000313" key="11">
    <source>
        <dbReference type="Proteomes" id="UP000001357"/>
    </source>
</evidence>
<evidence type="ECO:0000259" key="9">
    <source>
        <dbReference type="Pfam" id="PF10502"/>
    </source>
</evidence>
<dbReference type="FunCoup" id="A9UV68">
    <property type="interactions" value="869"/>
</dbReference>
<evidence type="ECO:0000313" key="10">
    <source>
        <dbReference type="EMBL" id="EDQ90842.1"/>
    </source>
</evidence>
<dbReference type="InterPro" id="IPR019533">
    <property type="entry name" value="Peptidase_S26"/>
</dbReference>
<gene>
    <name evidence="10" type="ORF">MONBRDRAFT_3212</name>
</gene>
<dbReference type="GO" id="GO:0006627">
    <property type="term" value="P:protein processing involved in protein targeting to mitochondrion"/>
    <property type="evidence" value="ECO:0000318"/>
    <property type="project" value="GO_Central"/>
</dbReference>
<feature type="non-terminal residue" evidence="10">
    <location>
        <position position="1"/>
    </location>
</feature>
<feature type="domain" description="Peptidase S26" evidence="9">
    <location>
        <begin position="2"/>
        <end position="60"/>
    </location>
</feature>
<organism evidence="10 11">
    <name type="scientific">Monosiga brevicollis</name>
    <name type="common">Choanoflagellate</name>
    <dbReference type="NCBI Taxonomy" id="81824"/>
    <lineage>
        <taxon>Eukaryota</taxon>
        <taxon>Choanoflagellata</taxon>
        <taxon>Craspedida</taxon>
        <taxon>Salpingoecidae</taxon>
        <taxon>Monosiga</taxon>
    </lineage>
</organism>
<evidence type="ECO:0000256" key="3">
    <source>
        <dbReference type="ARBA" id="ARBA00022801"/>
    </source>
</evidence>
<dbReference type="PANTHER" id="PTHR12383">
    <property type="entry name" value="PROTEASE FAMILY S26 MITOCHONDRIAL INNER MEMBRANE PROTEASE-RELATED"/>
    <property type="match status" value="1"/>
</dbReference>
<dbReference type="OMA" id="LCKGPSM"/>
<feature type="non-terminal residue" evidence="10">
    <location>
        <position position="110"/>
    </location>
</feature>
<evidence type="ECO:0000256" key="8">
    <source>
        <dbReference type="RuleBase" id="RU362041"/>
    </source>
</evidence>
<keyword evidence="2 8" id="KW-0999">Mitochondrion inner membrane</keyword>
<dbReference type="PANTHER" id="PTHR12383:SF16">
    <property type="entry name" value="MITOCHONDRIAL INNER MEMBRANE PROTEASE SUBUNIT 1"/>
    <property type="match status" value="1"/>
</dbReference>
<dbReference type="InParanoid" id="A9UV68"/>
<dbReference type="NCBIfam" id="TIGR02227">
    <property type="entry name" value="sigpep_I_bact"/>
    <property type="match status" value="1"/>
</dbReference>
<keyword evidence="11" id="KW-1185">Reference proteome</keyword>
<dbReference type="EMBL" id="CH991546">
    <property type="protein sequence ID" value="EDQ90842.1"/>
    <property type="molecule type" value="Genomic_DNA"/>
</dbReference>
<evidence type="ECO:0000256" key="7">
    <source>
        <dbReference type="PIRSR" id="PIRSR600223-1"/>
    </source>
</evidence>
<keyword evidence="5" id="KW-0472">Membrane</keyword>
<dbReference type="GO" id="GO:0006465">
    <property type="term" value="P:signal peptide processing"/>
    <property type="evidence" value="ECO:0007669"/>
    <property type="project" value="InterPro"/>
</dbReference>
<dbReference type="PRINTS" id="PR00727">
    <property type="entry name" value="LEADERPTASE"/>
</dbReference>
<dbReference type="SUPFAM" id="SSF51306">
    <property type="entry name" value="LexA/Signal peptidase"/>
    <property type="match status" value="1"/>
</dbReference>
<dbReference type="AlphaFoldDB" id="A9UV68"/>
<reference evidence="10 11" key="1">
    <citation type="journal article" date="2008" name="Nature">
        <title>The genome of the choanoflagellate Monosiga brevicollis and the origin of metazoans.</title>
        <authorList>
            <consortium name="JGI Sequencing"/>
            <person name="King N."/>
            <person name="Westbrook M.J."/>
            <person name="Young S.L."/>
            <person name="Kuo A."/>
            <person name="Abedin M."/>
            <person name="Chapman J."/>
            <person name="Fairclough S."/>
            <person name="Hellsten U."/>
            <person name="Isogai Y."/>
            <person name="Letunic I."/>
            <person name="Marr M."/>
            <person name="Pincus D."/>
            <person name="Putnam N."/>
            <person name="Rokas A."/>
            <person name="Wright K.J."/>
            <person name="Zuzow R."/>
            <person name="Dirks W."/>
            <person name="Good M."/>
            <person name="Goodstein D."/>
            <person name="Lemons D."/>
            <person name="Li W."/>
            <person name="Lyons J.B."/>
            <person name="Morris A."/>
            <person name="Nichols S."/>
            <person name="Richter D.J."/>
            <person name="Salamov A."/>
            <person name="Bork P."/>
            <person name="Lim W.A."/>
            <person name="Manning G."/>
            <person name="Miller W.T."/>
            <person name="McGinnis W."/>
            <person name="Shapiro H."/>
            <person name="Tjian R."/>
            <person name="Grigoriev I.V."/>
            <person name="Rokhsar D."/>
        </authorList>
    </citation>
    <scope>NUCLEOTIDE SEQUENCE [LARGE SCALE GENOMIC DNA]</scope>
    <source>
        <strain evidence="11">MX1 / ATCC 50154</strain>
    </source>
</reference>
<dbReference type="InterPro" id="IPR000223">
    <property type="entry name" value="Pept_S26A_signal_pept_1"/>
</dbReference>
<dbReference type="Pfam" id="PF10502">
    <property type="entry name" value="Peptidase_S26"/>
    <property type="match status" value="2"/>
</dbReference>
<dbReference type="KEGG" id="mbr:MONBRDRAFT_3212"/>
<name>A9UV68_MONBE</name>
<feature type="active site" evidence="7">
    <location>
        <position position="47"/>
    </location>
</feature>
<dbReference type="Gene3D" id="2.10.109.10">
    <property type="entry name" value="Umud Fragment, subunit A"/>
    <property type="match status" value="1"/>
</dbReference>
<dbReference type="MEROPS" id="S26.002"/>
<comment type="similarity">
    <text evidence="6">Belongs to the peptidase S26 family. IMP1 subfamily.</text>
</comment>
<feature type="active site" evidence="7">
    <location>
        <position position="3"/>
    </location>
</feature>
<keyword evidence="8" id="KW-0645">Protease</keyword>